<accession>A0A8B0SXV2</accession>
<dbReference type="Gene3D" id="3.10.450.70">
    <property type="entry name" value="Disulphide bond isomerase, DsbC/G, N-terminal"/>
    <property type="match status" value="1"/>
</dbReference>
<proteinExistence type="predicted"/>
<geneLocation type="plasmid" evidence="1">
    <name>p17-15-vir-like</name>
</geneLocation>
<dbReference type="EMBL" id="MN956836">
    <property type="protein sequence ID" value="QTX14787.1"/>
    <property type="molecule type" value="Genomic_DNA"/>
</dbReference>
<organism evidence="1">
    <name type="scientific">Klebsiella pneumoniae</name>
    <dbReference type="NCBI Taxonomy" id="573"/>
    <lineage>
        <taxon>Bacteria</taxon>
        <taxon>Pseudomonadati</taxon>
        <taxon>Pseudomonadota</taxon>
        <taxon>Gammaproteobacteria</taxon>
        <taxon>Enterobacterales</taxon>
        <taxon>Enterobacteriaceae</taxon>
        <taxon>Klebsiella/Raoultella group</taxon>
        <taxon>Klebsiella</taxon>
        <taxon>Klebsiella pneumoniae complex</taxon>
    </lineage>
</organism>
<dbReference type="InterPro" id="IPR009094">
    <property type="entry name" value="DiS-bond_isomerase_DsbC/G_N_sf"/>
</dbReference>
<sequence length="44" mass="5034">MVFTQSFSKEGTSYVTSDGEYIFTGNLFKVKGTEVEKHHGRVYQ</sequence>
<keyword evidence="1" id="KW-0614">Plasmid</keyword>
<reference evidence="1" key="1">
    <citation type="submission" date="2020-01" db="EMBL/GenBank/DDBJ databases">
        <authorList>
            <person name="Qin S."/>
        </authorList>
    </citation>
    <scope>NUCLEOTIDE SEQUENCE</scope>
    <source>
        <strain evidence="1">CVir17-16-YZ6g</strain>
        <plasmid evidence="1">p17-15-vir-like</plasmid>
    </source>
</reference>
<evidence type="ECO:0000313" key="1">
    <source>
        <dbReference type="EMBL" id="QTX14787.1"/>
    </source>
</evidence>
<dbReference type="GO" id="GO:0042597">
    <property type="term" value="C:periplasmic space"/>
    <property type="evidence" value="ECO:0007669"/>
    <property type="project" value="InterPro"/>
</dbReference>
<dbReference type="SUPFAM" id="SSF54423">
    <property type="entry name" value="DsbC/DsbG N-terminal domain-like"/>
    <property type="match status" value="1"/>
</dbReference>
<protein>
    <submittedName>
        <fullName evidence="1">Thiol:disulfide interchange protein DsbC</fullName>
    </submittedName>
</protein>
<name>A0A8B0SXV2_KLEPN</name>
<dbReference type="AlphaFoldDB" id="A0A8B0SXV2"/>